<name>D2A5T1_TRICA</name>
<keyword evidence="3" id="KW-1185">Reference proteome</keyword>
<evidence type="ECO:0000313" key="2">
    <source>
        <dbReference type="EMBL" id="EFA05028.1"/>
    </source>
</evidence>
<dbReference type="EMBL" id="KQ971345">
    <property type="protein sequence ID" value="EFA05028.1"/>
    <property type="molecule type" value="Genomic_DNA"/>
</dbReference>
<gene>
    <name evidence="2" type="primary">GLEAN_15115</name>
    <name evidence="2" type="ORF">TcasGA2_TC015115</name>
</gene>
<organism evidence="2 3">
    <name type="scientific">Tribolium castaneum</name>
    <name type="common">Red flour beetle</name>
    <dbReference type="NCBI Taxonomy" id="7070"/>
    <lineage>
        <taxon>Eukaryota</taxon>
        <taxon>Metazoa</taxon>
        <taxon>Ecdysozoa</taxon>
        <taxon>Arthropoda</taxon>
        <taxon>Hexapoda</taxon>
        <taxon>Insecta</taxon>
        <taxon>Pterygota</taxon>
        <taxon>Neoptera</taxon>
        <taxon>Endopterygota</taxon>
        <taxon>Coleoptera</taxon>
        <taxon>Polyphaga</taxon>
        <taxon>Cucujiformia</taxon>
        <taxon>Tenebrionidae</taxon>
        <taxon>Tenebrionidae incertae sedis</taxon>
        <taxon>Tribolium</taxon>
    </lineage>
</organism>
<accession>D2A5T1</accession>
<feature type="chain" id="PRO_5003027529" evidence="1">
    <location>
        <begin position="26"/>
        <end position="80"/>
    </location>
</feature>
<dbReference type="AlphaFoldDB" id="D2A5T1"/>
<keyword evidence="1" id="KW-0732">Signal</keyword>
<dbReference type="HOGENOM" id="CLU_2592876_0_0_1"/>
<reference evidence="2 3" key="2">
    <citation type="journal article" date="2010" name="Nucleic Acids Res.">
        <title>BeetleBase in 2010: revisions to provide comprehensive genomic information for Tribolium castaneum.</title>
        <authorList>
            <person name="Kim H.S."/>
            <person name="Murphy T."/>
            <person name="Xia J."/>
            <person name="Caragea D."/>
            <person name="Park Y."/>
            <person name="Beeman R.W."/>
            <person name="Lorenzen M.D."/>
            <person name="Butcher S."/>
            <person name="Manak J.R."/>
            <person name="Brown S.J."/>
        </authorList>
    </citation>
    <scope>GENOME REANNOTATION</scope>
    <source>
        <strain evidence="2 3">Georgia GA2</strain>
    </source>
</reference>
<protein>
    <submittedName>
        <fullName evidence="2">Uncharacterized protein</fullName>
    </submittedName>
</protein>
<reference evidence="2 3" key="1">
    <citation type="journal article" date="2008" name="Nature">
        <title>The genome of the model beetle and pest Tribolium castaneum.</title>
        <authorList>
            <consortium name="Tribolium Genome Sequencing Consortium"/>
            <person name="Richards S."/>
            <person name="Gibbs R.A."/>
            <person name="Weinstock G.M."/>
            <person name="Brown S.J."/>
            <person name="Denell R."/>
            <person name="Beeman R.W."/>
            <person name="Gibbs R."/>
            <person name="Beeman R.W."/>
            <person name="Brown S.J."/>
            <person name="Bucher G."/>
            <person name="Friedrich M."/>
            <person name="Grimmelikhuijzen C.J."/>
            <person name="Klingler M."/>
            <person name="Lorenzen M."/>
            <person name="Richards S."/>
            <person name="Roth S."/>
            <person name="Schroder R."/>
            <person name="Tautz D."/>
            <person name="Zdobnov E.M."/>
            <person name="Muzny D."/>
            <person name="Gibbs R.A."/>
            <person name="Weinstock G.M."/>
            <person name="Attaway T."/>
            <person name="Bell S."/>
            <person name="Buhay C.J."/>
            <person name="Chandrabose M.N."/>
            <person name="Chavez D."/>
            <person name="Clerk-Blankenburg K.P."/>
            <person name="Cree A."/>
            <person name="Dao M."/>
            <person name="Davis C."/>
            <person name="Chacko J."/>
            <person name="Dinh H."/>
            <person name="Dugan-Rocha S."/>
            <person name="Fowler G."/>
            <person name="Garner T.T."/>
            <person name="Garnes J."/>
            <person name="Gnirke A."/>
            <person name="Hawes A."/>
            <person name="Hernandez J."/>
            <person name="Hines S."/>
            <person name="Holder M."/>
            <person name="Hume J."/>
            <person name="Jhangiani S.N."/>
            <person name="Joshi V."/>
            <person name="Khan Z.M."/>
            <person name="Jackson L."/>
            <person name="Kovar C."/>
            <person name="Kowis A."/>
            <person name="Lee S."/>
            <person name="Lewis L.R."/>
            <person name="Margolis J."/>
            <person name="Morgan M."/>
            <person name="Nazareth L.V."/>
            <person name="Nguyen N."/>
            <person name="Okwuonu G."/>
            <person name="Parker D."/>
            <person name="Richards S."/>
            <person name="Ruiz S.J."/>
            <person name="Santibanez J."/>
            <person name="Savard J."/>
            <person name="Scherer S.E."/>
            <person name="Schneider B."/>
            <person name="Sodergren E."/>
            <person name="Tautz D."/>
            <person name="Vattahil S."/>
            <person name="Villasana D."/>
            <person name="White C.S."/>
            <person name="Wright R."/>
            <person name="Park Y."/>
            <person name="Beeman R.W."/>
            <person name="Lord J."/>
            <person name="Oppert B."/>
            <person name="Lorenzen M."/>
            <person name="Brown S."/>
            <person name="Wang L."/>
            <person name="Savard J."/>
            <person name="Tautz D."/>
            <person name="Richards S."/>
            <person name="Weinstock G."/>
            <person name="Gibbs R.A."/>
            <person name="Liu Y."/>
            <person name="Worley K."/>
            <person name="Weinstock G."/>
            <person name="Elsik C.G."/>
            <person name="Reese J.T."/>
            <person name="Elhaik E."/>
            <person name="Landan G."/>
            <person name="Graur D."/>
            <person name="Arensburger P."/>
            <person name="Atkinson P."/>
            <person name="Beeman R.W."/>
            <person name="Beidler J."/>
            <person name="Brown S.J."/>
            <person name="Demuth J.P."/>
            <person name="Drury D.W."/>
            <person name="Du Y.Z."/>
            <person name="Fujiwara H."/>
            <person name="Lorenzen M."/>
            <person name="Maselli V."/>
            <person name="Osanai M."/>
            <person name="Park Y."/>
            <person name="Robertson H.M."/>
            <person name="Tu Z."/>
            <person name="Wang J.J."/>
            <person name="Wang S."/>
            <person name="Richards S."/>
            <person name="Song H."/>
            <person name="Zhang L."/>
            <person name="Sodergren E."/>
            <person name="Werner D."/>
            <person name="Stanke M."/>
            <person name="Morgenstern B."/>
            <person name="Solovyev V."/>
            <person name="Kosarev P."/>
            <person name="Brown G."/>
            <person name="Chen H.C."/>
            <person name="Ermolaeva O."/>
            <person name="Hlavina W."/>
            <person name="Kapustin Y."/>
            <person name="Kiryutin B."/>
            <person name="Kitts P."/>
            <person name="Maglott D."/>
            <person name="Pruitt K."/>
            <person name="Sapojnikov V."/>
            <person name="Souvorov A."/>
            <person name="Mackey A.J."/>
            <person name="Waterhouse R.M."/>
            <person name="Wyder S."/>
            <person name="Zdobnov E.M."/>
            <person name="Zdobnov E.M."/>
            <person name="Wyder S."/>
            <person name="Kriventseva E.V."/>
            <person name="Kadowaki T."/>
            <person name="Bork P."/>
            <person name="Aranda M."/>
            <person name="Bao R."/>
            <person name="Beermann A."/>
            <person name="Berns N."/>
            <person name="Bolognesi R."/>
            <person name="Bonneton F."/>
            <person name="Bopp D."/>
            <person name="Brown S.J."/>
            <person name="Bucher G."/>
            <person name="Butts T."/>
            <person name="Chaumot A."/>
            <person name="Denell R.E."/>
            <person name="Ferrier D.E."/>
            <person name="Friedrich M."/>
            <person name="Gordon C.M."/>
            <person name="Jindra M."/>
            <person name="Klingler M."/>
            <person name="Lan Q."/>
            <person name="Lattorff H.M."/>
            <person name="Laudet V."/>
            <person name="von Levetsow C."/>
            <person name="Liu Z."/>
            <person name="Lutz R."/>
            <person name="Lynch J.A."/>
            <person name="da Fonseca R.N."/>
            <person name="Posnien N."/>
            <person name="Reuter R."/>
            <person name="Roth S."/>
            <person name="Savard J."/>
            <person name="Schinko J.B."/>
            <person name="Schmitt C."/>
            <person name="Schoppmeier M."/>
            <person name="Schroder R."/>
            <person name="Shippy T.D."/>
            <person name="Simonnet F."/>
            <person name="Marques-Souza H."/>
            <person name="Tautz D."/>
            <person name="Tomoyasu Y."/>
            <person name="Trauner J."/>
            <person name="Van der Zee M."/>
            <person name="Vervoort M."/>
            <person name="Wittkopp N."/>
            <person name="Wimmer E.A."/>
            <person name="Yang X."/>
            <person name="Jones A.K."/>
            <person name="Sattelle D.B."/>
            <person name="Ebert P.R."/>
            <person name="Nelson D."/>
            <person name="Scott J.G."/>
            <person name="Beeman R.W."/>
            <person name="Muthukrishnan S."/>
            <person name="Kramer K.J."/>
            <person name="Arakane Y."/>
            <person name="Beeman R.W."/>
            <person name="Zhu Q."/>
            <person name="Hogenkamp D."/>
            <person name="Dixit R."/>
            <person name="Oppert B."/>
            <person name="Jiang H."/>
            <person name="Zou Z."/>
            <person name="Marshall J."/>
            <person name="Elpidina E."/>
            <person name="Vinokurov K."/>
            <person name="Oppert C."/>
            <person name="Zou Z."/>
            <person name="Evans J."/>
            <person name="Lu Z."/>
            <person name="Zhao P."/>
            <person name="Sumathipala N."/>
            <person name="Altincicek B."/>
            <person name="Vilcinskas A."/>
            <person name="Williams M."/>
            <person name="Hultmark D."/>
            <person name="Hetru C."/>
            <person name="Jiang H."/>
            <person name="Grimmelikhuijzen C.J."/>
            <person name="Hauser F."/>
            <person name="Cazzamali G."/>
            <person name="Williamson M."/>
            <person name="Park Y."/>
            <person name="Li B."/>
            <person name="Tanaka Y."/>
            <person name="Predel R."/>
            <person name="Neupert S."/>
            <person name="Schachtner J."/>
            <person name="Verleyen P."/>
            <person name="Raible F."/>
            <person name="Bork P."/>
            <person name="Friedrich M."/>
            <person name="Walden K.K."/>
            <person name="Robertson H.M."/>
            <person name="Angeli S."/>
            <person name="Foret S."/>
            <person name="Bucher G."/>
            <person name="Schuetz S."/>
            <person name="Maleszka R."/>
            <person name="Wimmer E.A."/>
            <person name="Beeman R.W."/>
            <person name="Lorenzen M."/>
            <person name="Tomoyasu Y."/>
            <person name="Miller S.C."/>
            <person name="Grossmann D."/>
            <person name="Bucher G."/>
        </authorList>
    </citation>
    <scope>NUCLEOTIDE SEQUENCE [LARGE SCALE GENOMIC DNA]</scope>
    <source>
        <strain evidence="2 3">Georgia GA2</strain>
    </source>
</reference>
<dbReference type="Proteomes" id="UP000007266">
    <property type="component" value="Linkage group 6"/>
</dbReference>
<evidence type="ECO:0000313" key="3">
    <source>
        <dbReference type="Proteomes" id="UP000007266"/>
    </source>
</evidence>
<sequence>MISAKSAEFSLILVLSGIFIGPVRVSDDWVNPLNAFQCIFGLYVGRYWPIRAAGLFVISLLDFEEEINASGDSQKTDDFL</sequence>
<feature type="signal peptide" evidence="1">
    <location>
        <begin position="1"/>
        <end position="25"/>
    </location>
</feature>
<evidence type="ECO:0000256" key="1">
    <source>
        <dbReference type="SAM" id="SignalP"/>
    </source>
</evidence>
<proteinExistence type="predicted"/>
<dbReference type="InParanoid" id="D2A5T1"/>